<feature type="region of interest" description="Disordered" evidence="1">
    <location>
        <begin position="260"/>
        <end position="336"/>
    </location>
</feature>
<sequence length="381" mass="42686">MSKYLSSFFKSSTPPSKKADESPKTEIPILEFSSKSCKSIDDPITEEEALKVKEIQQDRAELTKNLPEEDLSNGITLKFDPNSWLDDDWNVIRFLRARKRVVEDTKKAIIKTFEWRIKYRPHAIDPNEIQEEFKTGKTYLNGFDLWGRPVLVMKPYNQNTKVPDLQIKAVVFLMEIASKIMPSGVTKLVIMIDLSKITFNSLTSPKVSNMFLEVLQSHYPERLGKGIIINAPSIFLITYKIISPFIDPITKNKIFFSSFNPSKSQRSTQKSSAANSISGGSSQNTPTPLENTSSPVDSAPTSQNSISESATPGPLSTNPNNEKKTPEPSESLPVGSAGPSATILDYFDPLFLESSLGGQFNFSFNFDVYWPLLVKKYQFIG</sequence>
<dbReference type="CDD" id="cd00170">
    <property type="entry name" value="SEC14"/>
    <property type="match status" value="1"/>
</dbReference>
<dbReference type="PANTHER" id="PTHR45824">
    <property type="entry name" value="GH16843P"/>
    <property type="match status" value="1"/>
</dbReference>
<gene>
    <name evidence="3" type="ORF">AYI68_g1027</name>
</gene>
<evidence type="ECO:0000259" key="2">
    <source>
        <dbReference type="PROSITE" id="PS50191"/>
    </source>
</evidence>
<dbReference type="PROSITE" id="PS50191">
    <property type="entry name" value="CRAL_TRIO"/>
    <property type="match status" value="1"/>
</dbReference>
<dbReference type="InterPro" id="IPR036865">
    <property type="entry name" value="CRAL-TRIO_dom_sf"/>
</dbReference>
<feature type="compositionally biased region" description="Low complexity" evidence="1">
    <location>
        <begin position="1"/>
        <end position="16"/>
    </location>
</feature>
<dbReference type="GO" id="GO:0008526">
    <property type="term" value="F:phosphatidylinositol transfer activity"/>
    <property type="evidence" value="ECO:0007669"/>
    <property type="project" value="TreeGrafter"/>
</dbReference>
<organism evidence="3 4">
    <name type="scientific">Smittium mucronatum</name>
    <dbReference type="NCBI Taxonomy" id="133383"/>
    <lineage>
        <taxon>Eukaryota</taxon>
        <taxon>Fungi</taxon>
        <taxon>Fungi incertae sedis</taxon>
        <taxon>Zoopagomycota</taxon>
        <taxon>Kickxellomycotina</taxon>
        <taxon>Harpellomycetes</taxon>
        <taxon>Harpellales</taxon>
        <taxon>Legeriomycetaceae</taxon>
        <taxon>Smittium</taxon>
    </lineage>
</organism>
<dbReference type="InterPro" id="IPR001251">
    <property type="entry name" value="CRAL-TRIO_dom"/>
</dbReference>
<comment type="caution">
    <text evidence="3">The sequence shown here is derived from an EMBL/GenBank/DDBJ whole genome shotgun (WGS) entry which is preliminary data.</text>
</comment>
<feature type="compositionally biased region" description="Low complexity" evidence="1">
    <location>
        <begin position="271"/>
        <end position="282"/>
    </location>
</feature>
<dbReference type="InterPro" id="IPR052578">
    <property type="entry name" value="PI_Transfer_CRAL-TRIO"/>
</dbReference>
<dbReference type="AlphaFoldDB" id="A0A1R0H6N1"/>
<dbReference type="Pfam" id="PF00650">
    <property type="entry name" value="CRAL_TRIO"/>
    <property type="match status" value="1"/>
</dbReference>
<feature type="domain" description="CRAL-TRIO" evidence="2">
    <location>
        <begin position="126"/>
        <end position="286"/>
    </location>
</feature>
<protein>
    <submittedName>
        <fullName evidence="3">CRAL-TRIO domain-containing protein</fullName>
    </submittedName>
</protein>
<dbReference type="EMBL" id="LSSL01000354">
    <property type="protein sequence ID" value="OLY84799.1"/>
    <property type="molecule type" value="Genomic_DNA"/>
</dbReference>
<accession>A0A1R0H6N1</accession>
<reference evidence="3 4" key="1">
    <citation type="journal article" date="2016" name="Mol. Biol. Evol.">
        <title>Genome-Wide Survey of Gut Fungi (Harpellales) Reveals the First Horizontally Transferred Ubiquitin Gene from a Mosquito Host.</title>
        <authorList>
            <person name="Wang Y."/>
            <person name="White M.M."/>
            <person name="Kvist S."/>
            <person name="Moncalvo J.M."/>
        </authorList>
    </citation>
    <scope>NUCLEOTIDE SEQUENCE [LARGE SCALE GENOMIC DNA]</scope>
    <source>
        <strain evidence="3 4">ALG-7-W6</strain>
    </source>
</reference>
<keyword evidence="4" id="KW-1185">Reference proteome</keyword>
<dbReference type="SUPFAM" id="SSF46938">
    <property type="entry name" value="CRAL/TRIO N-terminal domain"/>
    <property type="match status" value="1"/>
</dbReference>
<name>A0A1R0H6N1_9FUNG</name>
<evidence type="ECO:0000313" key="4">
    <source>
        <dbReference type="Proteomes" id="UP000187455"/>
    </source>
</evidence>
<dbReference type="InterPro" id="IPR036273">
    <property type="entry name" value="CRAL/TRIO_N_dom_sf"/>
</dbReference>
<evidence type="ECO:0000256" key="1">
    <source>
        <dbReference type="SAM" id="MobiDB-lite"/>
    </source>
</evidence>
<feature type="compositionally biased region" description="Polar residues" evidence="1">
    <location>
        <begin position="260"/>
        <end position="270"/>
    </location>
</feature>
<dbReference type="OrthoDB" id="75724at2759"/>
<dbReference type="Proteomes" id="UP000187455">
    <property type="component" value="Unassembled WGS sequence"/>
</dbReference>
<dbReference type="Gene3D" id="3.40.525.10">
    <property type="entry name" value="CRAL-TRIO lipid binding domain"/>
    <property type="match status" value="1"/>
</dbReference>
<dbReference type="PANTHER" id="PTHR45824:SF29">
    <property type="entry name" value="GH16843P"/>
    <property type="match status" value="1"/>
</dbReference>
<feature type="compositionally biased region" description="Polar residues" evidence="1">
    <location>
        <begin position="283"/>
        <end position="320"/>
    </location>
</feature>
<dbReference type="SUPFAM" id="SSF52087">
    <property type="entry name" value="CRAL/TRIO domain"/>
    <property type="match status" value="1"/>
</dbReference>
<feature type="region of interest" description="Disordered" evidence="1">
    <location>
        <begin position="1"/>
        <end position="26"/>
    </location>
</feature>
<evidence type="ECO:0000313" key="3">
    <source>
        <dbReference type="EMBL" id="OLY84799.1"/>
    </source>
</evidence>
<dbReference type="SMART" id="SM00516">
    <property type="entry name" value="SEC14"/>
    <property type="match status" value="1"/>
</dbReference>
<proteinExistence type="predicted"/>